<gene>
    <name evidence="1" type="primary">CABZ01087670.1</name>
</gene>
<sequence length="98" mass="10569">CPEPILHRSLDNFDLLSLSSLENLLSALKPSGSPVDPVPPHLLKETYSVTGPLMLSIINNSLSTGVVPRAFKHAVVQPVLKKPGLDTSVMSNFRPISK</sequence>
<feature type="non-terminal residue" evidence="1">
    <location>
        <position position="1"/>
    </location>
</feature>
<protein>
    <submittedName>
        <fullName evidence="1">DEAQ box RNA-dependent ATPase 1</fullName>
    </submittedName>
</protein>
<organism evidence="1">
    <name type="scientific">Nothobranchius rachovii</name>
    <name type="common">bluefin notho</name>
    <dbReference type="NCBI Taxonomy" id="451742"/>
    <lineage>
        <taxon>Eukaryota</taxon>
        <taxon>Metazoa</taxon>
        <taxon>Chordata</taxon>
        <taxon>Craniata</taxon>
        <taxon>Vertebrata</taxon>
        <taxon>Euteleostomi</taxon>
        <taxon>Actinopterygii</taxon>
        <taxon>Neopterygii</taxon>
        <taxon>Teleostei</taxon>
        <taxon>Neoteleostei</taxon>
        <taxon>Acanthomorphata</taxon>
        <taxon>Ovalentaria</taxon>
        <taxon>Atherinomorphae</taxon>
        <taxon>Cyprinodontiformes</taxon>
        <taxon>Nothobranchiidae</taxon>
        <taxon>Nothobranchius</taxon>
    </lineage>
</organism>
<feature type="non-terminal residue" evidence="1">
    <location>
        <position position="98"/>
    </location>
</feature>
<dbReference type="AlphaFoldDB" id="A0A1A8RDI5"/>
<reference evidence="1" key="2">
    <citation type="submission" date="2016-06" db="EMBL/GenBank/DDBJ databases">
        <title>The genome of a short-lived fish provides insights into sex chromosome evolution and the genetic control of aging.</title>
        <authorList>
            <person name="Reichwald K."/>
            <person name="Felder M."/>
            <person name="Petzold A."/>
            <person name="Koch P."/>
            <person name="Groth M."/>
            <person name="Platzer M."/>
        </authorList>
    </citation>
    <scope>NUCLEOTIDE SEQUENCE</scope>
    <source>
        <tissue evidence="1">Brain</tissue>
    </source>
</reference>
<reference evidence="1" key="1">
    <citation type="submission" date="2016-05" db="EMBL/GenBank/DDBJ databases">
        <authorList>
            <person name="Lavstsen T."/>
            <person name="Jespersen J.S."/>
        </authorList>
    </citation>
    <scope>NUCLEOTIDE SEQUENCE</scope>
    <source>
        <tissue evidence="1">Brain</tissue>
    </source>
</reference>
<accession>A0A1A8RDI5</accession>
<proteinExistence type="predicted"/>
<name>A0A1A8RDI5_9TELE</name>
<dbReference type="EMBL" id="HAEI01007800">
    <property type="protein sequence ID" value="SBS03339.1"/>
    <property type="molecule type" value="Transcribed_RNA"/>
</dbReference>
<evidence type="ECO:0000313" key="1">
    <source>
        <dbReference type="EMBL" id="SBS03339.1"/>
    </source>
</evidence>